<dbReference type="InterPro" id="IPR012338">
    <property type="entry name" value="Beta-lactam/transpept-like"/>
</dbReference>
<reference evidence="1" key="1">
    <citation type="journal article" date="2014" name="Int. J. Syst. Evol. Microbiol.">
        <title>Complete genome sequence of Corynebacterium casei LMG S-19264T (=DSM 44701T), isolated from a smear-ripened cheese.</title>
        <authorList>
            <consortium name="US DOE Joint Genome Institute (JGI-PGF)"/>
            <person name="Walter F."/>
            <person name="Albersmeier A."/>
            <person name="Kalinowski J."/>
            <person name="Ruckert C."/>
        </authorList>
    </citation>
    <scope>NUCLEOTIDE SEQUENCE</scope>
    <source>
        <strain evidence="1">JCM 4369</strain>
    </source>
</reference>
<comment type="caution">
    <text evidence="1">The sequence shown here is derived from an EMBL/GenBank/DDBJ whole genome shotgun (WGS) entry which is preliminary data.</text>
</comment>
<dbReference type="Proteomes" id="UP000618795">
    <property type="component" value="Unassembled WGS sequence"/>
</dbReference>
<dbReference type="AlphaFoldDB" id="A0A918MD25"/>
<dbReference type="SUPFAM" id="SSF56601">
    <property type="entry name" value="beta-lactamase/transpeptidase-like"/>
    <property type="match status" value="1"/>
</dbReference>
<evidence type="ECO:0000313" key="1">
    <source>
        <dbReference type="EMBL" id="GGV12783.1"/>
    </source>
</evidence>
<dbReference type="EMBL" id="BMTD01000015">
    <property type="protein sequence ID" value="GGV12783.1"/>
    <property type="molecule type" value="Genomic_DNA"/>
</dbReference>
<reference evidence="1" key="2">
    <citation type="submission" date="2020-09" db="EMBL/GenBank/DDBJ databases">
        <authorList>
            <person name="Sun Q."/>
            <person name="Ohkuma M."/>
        </authorList>
    </citation>
    <scope>NUCLEOTIDE SEQUENCE</scope>
    <source>
        <strain evidence="1">JCM 4369</strain>
    </source>
</reference>
<sequence length="58" mass="6183">MPRSAGPYGRVIATAGDLARLARMHLAAGVAENGTRVLFEKTVALMQRRGMRCAPKTG</sequence>
<name>A0A918MD25_9ACTN</name>
<protein>
    <submittedName>
        <fullName evidence="1">Uncharacterized protein</fullName>
    </submittedName>
</protein>
<evidence type="ECO:0000313" key="2">
    <source>
        <dbReference type="Proteomes" id="UP000618795"/>
    </source>
</evidence>
<keyword evidence="2" id="KW-1185">Reference proteome</keyword>
<gene>
    <name evidence="1" type="ORF">GCM10010260_59500</name>
</gene>
<organism evidence="1 2">
    <name type="scientific">Streptomyces filipinensis</name>
    <dbReference type="NCBI Taxonomy" id="66887"/>
    <lineage>
        <taxon>Bacteria</taxon>
        <taxon>Bacillati</taxon>
        <taxon>Actinomycetota</taxon>
        <taxon>Actinomycetes</taxon>
        <taxon>Kitasatosporales</taxon>
        <taxon>Streptomycetaceae</taxon>
        <taxon>Streptomyces</taxon>
    </lineage>
</organism>
<accession>A0A918MD25</accession>
<dbReference type="Gene3D" id="3.40.710.10">
    <property type="entry name" value="DD-peptidase/beta-lactamase superfamily"/>
    <property type="match status" value="1"/>
</dbReference>
<proteinExistence type="predicted"/>
<dbReference type="RefSeq" id="WP_373305788.1">
    <property type="nucleotide sequence ID" value="NZ_BMTD01000015.1"/>
</dbReference>